<dbReference type="Gene3D" id="3.40.50.300">
    <property type="entry name" value="P-loop containing nucleotide triphosphate hydrolases"/>
    <property type="match status" value="1"/>
</dbReference>
<gene>
    <name evidence="5" type="ORF">A2209_01545</name>
</gene>
<dbReference type="PROSITE" id="PS00211">
    <property type="entry name" value="ABC_TRANSPORTER_1"/>
    <property type="match status" value="1"/>
</dbReference>
<comment type="caution">
    <text evidence="5">The sequence shown here is derived from an EMBL/GenBank/DDBJ whole genome shotgun (WGS) entry which is preliminary data.</text>
</comment>
<evidence type="ECO:0000256" key="1">
    <source>
        <dbReference type="ARBA" id="ARBA00006216"/>
    </source>
</evidence>
<dbReference type="CDD" id="cd03217">
    <property type="entry name" value="ABC_FeS_Assembly"/>
    <property type="match status" value="1"/>
</dbReference>
<protein>
    <submittedName>
        <fullName evidence="5">Fe-S cluster assembly ATPase SufC</fullName>
    </submittedName>
</protein>
<evidence type="ECO:0000256" key="3">
    <source>
        <dbReference type="ARBA" id="ARBA00022840"/>
    </source>
</evidence>
<feature type="domain" description="ABC transporter" evidence="4">
    <location>
        <begin position="2"/>
        <end position="236"/>
    </location>
</feature>
<dbReference type="PANTHER" id="PTHR43204:SF1">
    <property type="entry name" value="ABC TRANSPORTER I FAMILY MEMBER 6, CHLOROPLASTIC"/>
    <property type="match status" value="1"/>
</dbReference>
<dbReference type="InterPro" id="IPR010230">
    <property type="entry name" value="FeS-cluster_ATPase_SufC"/>
</dbReference>
<dbReference type="PANTHER" id="PTHR43204">
    <property type="entry name" value="ABC TRANSPORTER I FAMILY MEMBER 6, CHLOROPLASTIC"/>
    <property type="match status" value="1"/>
</dbReference>
<dbReference type="InterPro" id="IPR003593">
    <property type="entry name" value="AAA+_ATPase"/>
</dbReference>
<dbReference type="InterPro" id="IPR017871">
    <property type="entry name" value="ABC_transporter-like_CS"/>
</dbReference>
<dbReference type="EMBL" id="MGBG01000007">
    <property type="protein sequence ID" value="OGK66417.1"/>
    <property type="molecule type" value="Genomic_DNA"/>
</dbReference>
<name>A0A1F7KEY2_9BACT</name>
<proteinExistence type="inferred from homology"/>
<keyword evidence="2" id="KW-0547">Nucleotide-binding</keyword>
<dbReference type="SMART" id="SM00382">
    <property type="entry name" value="AAA"/>
    <property type="match status" value="1"/>
</dbReference>
<sequence length="236" mass="26237">MLKITNLKVNYQKQAIVKGVSLALDRGEMVILMGPNGSGKSTLANALMGHPHYAVKSGRIELDGQDITQAEPEEKVKQGLFLAWQNPMAVAGVSLTKLVRELNLFKNDVVSVVKSLRQYAKKMNFSDSLLLRGLNDGFSGGERKKLEMLQAIFLAKKYVLFDEIDTGLDVDALKAIAKEINLLKRKNLGCLVITHYHRLIKLLDFDKVMVMRQGKIVKTGGRALAEKIENHGYTSI</sequence>
<evidence type="ECO:0000313" key="5">
    <source>
        <dbReference type="EMBL" id="OGK66417.1"/>
    </source>
</evidence>
<dbReference type="NCBIfam" id="TIGR01978">
    <property type="entry name" value="sufC"/>
    <property type="match status" value="1"/>
</dbReference>
<dbReference type="GO" id="GO:0016887">
    <property type="term" value="F:ATP hydrolysis activity"/>
    <property type="evidence" value="ECO:0007669"/>
    <property type="project" value="InterPro"/>
</dbReference>
<keyword evidence="3" id="KW-0067">ATP-binding</keyword>
<dbReference type="SUPFAM" id="SSF52540">
    <property type="entry name" value="P-loop containing nucleoside triphosphate hydrolases"/>
    <property type="match status" value="1"/>
</dbReference>
<organism evidence="5 6">
    <name type="scientific">Candidatus Roizmanbacteria bacterium RIFOXYA1_FULL_41_12</name>
    <dbReference type="NCBI Taxonomy" id="1802082"/>
    <lineage>
        <taxon>Bacteria</taxon>
        <taxon>Candidatus Roizmaniibacteriota</taxon>
    </lineage>
</organism>
<dbReference type="GO" id="GO:0005524">
    <property type="term" value="F:ATP binding"/>
    <property type="evidence" value="ECO:0007669"/>
    <property type="project" value="UniProtKB-KW"/>
</dbReference>
<dbReference type="PROSITE" id="PS50893">
    <property type="entry name" value="ABC_TRANSPORTER_2"/>
    <property type="match status" value="1"/>
</dbReference>
<reference evidence="5 6" key="1">
    <citation type="journal article" date="2016" name="Nat. Commun.">
        <title>Thousands of microbial genomes shed light on interconnected biogeochemical processes in an aquifer system.</title>
        <authorList>
            <person name="Anantharaman K."/>
            <person name="Brown C.T."/>
            <person name="Hug L.A."/>
            <person name="Sharon I."/>
            <person name="Castelle C.J."/>
            <person name="Probst A.J."/>
            <person name="Thomas B.C."/>
            <person name="Singh A."/>
            <person name="Wilkins M.J."/>
            <person name="Karaoz U."/>
            <person name="Brodie E.L."/>
            <person name="Williams K.H."/>
            <person name="Hubbard S.S."/>
            <person name="Banfield J.F."/>
        </authorList>
    </citation>
    <scope>NUCLEOTIDE SEQUENCE [LARGE SCALE GENOMIC DNA]</scope>
</reference>
<comment type="similarity">
    <text evidence="1">Belongs to the ABC transporter superfamily. Ycf16 family.</text>
</comment>
<accession>A0A1F7KEY2</accession>
<dbReference type="InterPro" id="IPR027417">
    <property type="entry name" value="P-loop_NTPase"/>
</dbReference>
<dbReference type="Proteomes" id="UP000178450">
    <property type="component" value="Unassembled WGS sequence"/>
</dbReference>
<dbReference type="InterPro" id="IPR003439">
    <property type="entry name" value="ABC_transporter-like_ATP-bd"/>
</dbReference>
<evidence type="ECO:0000259" key="4">
    <source>
        <dbReference type="PROSITE" id="PS50893"/>
    </source>
</evidence>
<dbReference type="AlphaFoldDB" id="A0A1F7KEY2"/>
<evidence type="ECO:0000313" key="6">
    <source>
        <dbReference type="Proteomes" id="UP000178450"/>
    </source>
</evidence>
<dbReference type="Pfam" id="PF00005">
    <property type="entry name" value="ABC_tran"/>
    <property type="match status" value="1"/>
</dbReference>
<evidence type="ECO:0000256" key="2">
    <source>
        <dbReference type="ARBA" id="ARBA00022741"/>
    </source>
</evidence>